<accession>A0ABM1DY59</accession>
<feature type="region of interest" description="Disordered" evidence="3">
    <location>
        <begin position="422"/>
        <end position="466"/>
    </location>
</feature>
<feature type="chain" id="PRO_5046691100" evidence="4">
    <location>
        <begin position="24"/>
        <end position="1215"/>
    </location>
</feature>
<feature type="coiled-coil region" evidence="2">
    <location>
        <begin position="328"/>
        <end position="358"/>
    </location>
</feature>
<dbReference type="Gene3D" id="1.25.40.10">
    <property type="entry name" value="Tetratricopeptide repeat domain"/>
    <property type="match status" value="3"/>
</dbReference>
<dbReference type="InterPro" id="IPR011990">
    <property type="entry name" value="TPR-like_helical_dom_sf"/>
</dbReference>
<dbReference type="SMART" id="SM00028">
    <property type="entry name" value="TPR"/>
    <property type="match status" value="7"/>
</dbReference>
<dbReference type="InterPro" id="IPR019734">
    <property type="entry name" value="TPR_rpt"/>
</dbReference>
<feature type="region of interest" description="Disordered" evidence="3">
    <location>
        <begin position="822"/>
        <end position="842"/>
    </location>
</feature>
<gene>
    <name evidence="6" type="primary">LOC106807131</name>
</gene>
<keyword evidence="5" id="KW-1185">Reference proteome</keyword>
<keyword evidence="2" id="KW-0175">Coiled coil</keyword>
<dbReference type="PANTHER" id="PTHR16091">
    <property type="entry name" value="TTC17 PROTEIN"/>
    <property type="match status" value="1"/>
</dbReference>
<feature type="coiled-coil region" evidence="2">
    <location>
        <begin position="64"/>
        <end position="91"/>
    </location>
</feature>
<feature type="signal peptide" evidence="4">
    <location>
        <begin position="1"/>
        <end position="23"/>
    </location>
</feature>
<evidence type="ECO:0000313" key="6">
    <source>
        <dbReference type="RefSeq" id="XP_014664880.1"/>
    </source>
</evidence>
<evidence type="ECO:0000256" key="1">
    <source>
        <dbReference type="PROSITE-ProRule" id="PRU00339"/>
    </source>
</evidence>
<dbReference type="Proteomes" id="UP000695022">
    <property type="component" value="Unplaced"/>
</dbReference>
<feature type="repeat" description="TPR" evidence="1">
    <location>
        <begin position="275"/>
        <end position="308"/>
    </location>
</feature>
<dbReference type="RefSeq" id="XP_014664880.1">
    <property type="nucleotide sequence ID" value="XM_014809394.1"/>
</dbReference>
<evidence type="ECO:0000256" key="3">
    <source>
        <dbReference type="SAM" id="MobiDB-lite"/>
    </source>
</evidence>
<feature type="compositionally biased region" description="Low complexity" evidence="3">
    <location>
        <begin position="825"/>
        <end position="834"/>
    </location>
</feature>
<dbReference type="GeneID" id="106807131"/>
<evidence type="ECO:0000256" key="4">
    <source>
        <dbReference type="SAM" id="SignalP"/>
    </source>
</evidence>
<dbReference type="InterPro" id="IPR052630">
    <property type="entry name" value="TTC17"/>
</dbReference>
<dbReference type="PANTHER" id="PTHR16091:SF1">
    <property type="entry name" value="TETRATRICOPEPTIDE REPEAT PROTEIN 17"/>
    <property type="match status" value="1"/>
</dbReference>
<feature type="compositionally biased region" description="Acidic residues" evidence="3">
    <location>
        <begin position="881"/>
        <end position="900"/>
    </location>
</feature>
<sequence length="1215" mass="135931">MAWCEVFVFVGICCILNANTSHAYSHWVVTEDGLIKAQAESDFDLQRPYDLMGFIRQEQRVELVESLRLDLVNQKNMIDATEDKETDLEAKFYARDLDCLLAGKPLTEFDLYMSTVLPLEKKGYQMRDWLKTMPEMPGELEPDCTAIIDLPFSMKAFEHLPVMQERRKLRAMPEKGLESAILEGVDVDTWGRHLYPSMRNNRKSWLFFNMASFYWRMKGEAYQAIECIRRALHFAPREHTDFALVNLANVLHRAQHSQEALVVLKVSLDVAPELMVNHFTLGNVYAVLGDYNSSVLHFEHTVNIQPDFEEAEEAWKRSHAVLCHSKLEMALEEQHKSLQRTLEELKEYQTKHEKWMKQQQRLLLVREKPDAISRKKVFYEKFKAKEHWSQQSGDEQTGCRKQIKENGHVLISCTLDTKSLHAVRKTRATATTEKEPPPGKQRGNHSKPTADPLYTEENTQPSPFDDPDWPSQEDCATHVRNFPQAKEFPAEFLPAENKGFDVRALLGEAQGLAAGAQHALPWFPPHCDIMKGESADHLPDFGSLLEMSKVAPEQRLKRFLLGYVNDGNANLEEVGQRILSALKQELGAPWLLYNLAGLYWHAAGDGRQSAACYQRSVRLVPNHYADVPYTNMAALTLRAVARPPSPNMAAKLLSVSLAVNPYEPVTNYLFGNMLALQGNMSGAASYHQVALRQDPDLAAAQQTLRAIRCYERFHMRQRDEAEGFSMADDVPEEEEAGTFSSIINGFVCVSLGGVEHCALRQSLQEECCSLLGSPAGDLLEFDALRISDGCSSMESSVLPRQQLCRALYKQDLSVCAVTPAKRVDTTTTAATPTTSVGHDDRLGHADEYEASDVSLAVDISAAESLDDDDDDDDDKRVDASVQEEDVEGEEEVEEEEEGEEGVPRAYTSESPVNEEMLTEPIQPAPVGILQRAAVESDGLLHLEPPKEPSSRDYAPARMPGVRDDDLPEHLFEPDISAEVAMWTTRPSDCSKLKQVNIKKFASTWLSVSTKNINIHDHVDFAEDIGDVTPQQPLCRMTVPHSALMFDHLSGISGRAQLAYSHELGLKEVLQMLGGRQESMGTVATHIALALQKNETSWVLQTLAALYWRVQGRATEAIDCLRQALHHAPRHTKDIALVSLANVLHRSRLYNDAIIVNNMALDIAPNLVVIHFTMANVLAAKVGLRASWGEGVAAKVALRASWGEGVAAKVGLRASW</sequence>
<dbReference type="SUPFAM" id="SSF48452">
    <property type="entry name" value="TPR-like"/>
    <property type="match status" value="1"/>
</dbReference>
<evidence type="ECO:0000313" key="5">
    <source>
        <dbReference type="Proteomes" id="UP000695022"/>
    </source>
</evidence>
<organism evidence="5 6">
    <name type="scientific">Priapulus caudatus</name>
    <name type="common">Priapulid worm</name>
    <dbReference type="NCBI Taxonomy" id="37621"/>
    <lineage>
        <taxon>Eukaryota</taxon>
        <taxon>Metazoa</taxon>
        <taxon>Ecdysozoa</taxon>
        <taxon>Scalidophora</taxon>
        <taxon>Priapulida</taxon>
        <taxon>Priapulimorpha</taxon>
        <taxon>Priapulimorphida</taxon>
        <taxon>Priapulidae</taxon>
        <taxon>Priapulus</taxon>
    </lineage>
</organism>
<feature type="compositionally biased region" description="Acidic residues" evidence="3">
    <location>
        <begin position="864"/>
        <end position="873"/>
    </location>
</feature>
<protein>
    <submittedName>
        <fullName evidence="6">Tetratricopeptide repeat protein 17-like</fullName>
    </submittedName>
</protein>
<keyword evidence="1" id="KW-0802">TPR repeat</keyword>
<reference evidence="6" key="1">
    <citation type="submission" date="2025-08" db="UniProtKB">
        <authorList>
            <consortium name="RefSeq"/>
        </authorList>
    </citation>
    <scope>IDENTIFICATION</scope>
</reference>
<dbReference type="PROSITE" id="PS50005">
    <property type="entry name" value="TPR"/>
    <property type="match status" value="1"/>
</dbReference>
<evidence type="ECO:0000256" key="2">
    <source>
        <dbReference type="SAM" id="Coils"/>
    </source>
</evidence>
<name>A0ABM1DY59_PRICU</name>
<keyword evidence="4" id="KW-0732">Signal</keyword>
<proteinExistence type="predicted"/>
<feature type="region of interest" description="Disordered" evidence="3">
    <location>
        <begin position="862"/>
        <end position="912"/>
    </location>
</feature>